<organism evidence="2 3">
    <name type="scientific">Orbilia oligospora</name>
    <name type="common">Nematode-trapping fungus</name>
    <name type="synonym">Arthrobotrys oligospora</name>
    <dbReference type="NCBI Taxonomy" id="2813651"/>
    <lineage>
        <taxon>Eukaryota</taxon>
        <taxon>Fungi</taxon>
        <taxon>Dikarya</taxon>
        <taxon>Ascomycota</taxon>
        <taxon>Pezizomycotina</taxon>
        <taxon>Orbiliomycetes</taxon>
        <taxon>Orbiliales</taxon>
        <taxon>Orbiliaceae</taxon>
        <taxon>Orbilia</taxon>
    </lineage>
</organism>
<evidence type="ECO:0000256" key="1">
    <source>
        <dbReference type="SAM" id="MobiDB-lite"/>
    </source>
</evidence>
<evidence type="ECO:0000313" key="2">
    <source>
        <dbReference type="EMBL" id="KAF3221109.1"/>
    </source>
</evidence>
<feature type="region of interest" description="Disordered" evidence="1">
    <location>
        <begin position="1"/>
        <end position="27"/>
    </location>
</feature>
<evidence type="ECO:0000313" key="3">
    <source>
        <dbReference type="Proteomes" id="UP000472727"/>
    </source>
</evidence>
<dbReference type="EMBL" id="WIWS01000030">
    <property type="protein sequence ID" value="KAF3221109.1"/>
    <property type="molecule type" value="Genomic_DNA"/>
</dbReference>
<comment type="caution">
    <text evidence="2">The sequence shown here is derived from an EMBL/GenBank/DDBJ whole genome shotgun (WGS) entry which is preliminary data.</text>
</comment>
<feature type="region of interest" description="Disordered" evidence="1">
    <location>
        <begin position="385"/>
        <end position="417"/>
    </location>
</feature>
<reference evidence="2 3" key="1">
    <citation type="submission" date="2019-06" db="EMBL/GenBank/DDBJ databases">
        <authorList>
            <person name="Palmer J.M."/>
        </authorList>
    </citation>
    <scope>NUCLEOTIDE SEQUENCE [LARGE SCALE GENOMIC DNA]</scope>
    <source>
        <strain evidence="2 3">TWF106</strain>
    </source>
</reference>
<dbReference type="Proteomes" id="UP000472727">
    <property type="component" value="Unassembled WGS sequence"/>
</dbReference>
<sequence length="442" mass="50244">MAQQPNNHTECKDEPEPTVAVKTSPGINSNNTEWTPLQEVSFRVAYATYHFIWLTRFFKRLGACKIDKVLSAARNIAMIQFIKHKDKKPYREVTLADLLPTFDDSWFSTLCQSYKLGGREFRGDECTQHPWDTDINTAYSQRQYVDKDIISVFKNLLSFERANHFINGTSLSSSSDCPREYLLGLMGKFSIKEMDDTIPGFRRAGTFYATSVNMQPWVNHTAAFKFLVGVTTSKPFTTPAEVDSPLLQVLHQILGPEALSHIFVRISSWYMTDDQKDQQQKVLAMLLNRTPYSDDVALQLKTFFECFTHRFFFSRVGDCKDPSTTVILVKLFKGVFEEAFKSHPGTPQNAVGTADTKWVKEKGGRTSSDECSGCGLKGSNNVSLKRKADEEPLNRRSSRKRGKEPLNRRSSRKRGKELVVKLEIPKDKLVLLGKYRPDCGQA</sequence>
<dbReference type="AlphaFoldDB" id="A0A7C8UME9"/>
<protein>
    <submittedName>
        <fullName evidence="2">Uncharacterized protein</fullName>
    </submittedName>
</protein>
<accession>A0A7C8UME9</accession>
<name>A0A7C8UME9_ORBOL</name>
<proteinExistence type="predicted"/>
<gene>
    <name evidence="2" type="ORF">TWF106_006434</name>
</gene>